<accession>A0A2T1DAY2</accession>
<comment type="caution">
    <text evidence="1">The sequence shown here is derived from an EMBL/GenBank/DDBJ whole genome shotgun (WGS) entry which is preliminary data.</text>
</comment>
<dbReference type="SUPFAM" id="SSF47598">
    <property type="entry name" value="Ribbon-helix-helix"/>
    <property type="match status" value="1"/>
</dbReference>
<reference evidence="1 2" key="1">
    <citation type="submission" date="2018-02" db="EMBL/GenBank/DDBJ databases">
        <authorList>
            <person name="Cohen D.B."/>
            <person name="Kent A.D."/>
        </authorList>
    </citation>
    <scope>NUCLEOTIDE SEQUENCE [LARGE SCALE GENOMIC DNA]</scope>
    <source>
        <strain evidence="1 2">ULC007</strain>
    </source>
</reference>
<keyword evidence="2" id="KW-1185">Reference proteome</keyword>
<protein>
    <submittedName>
        <fullName evidence="1">Type II toxin-antitoxin system HicB family antitoxin</fullName>
    </submittedName>
</protein>
<dbReference type="STRING" id="1920490.GCA_001895925_01364"/>
<proteinExistence type="predicted"/>
<sequence length="213" mass="24180">MLNYLGYTASLSIDEKAELVCGKVNNVSRELLHFQGKTVEKAKEEFEKTIDTYLKFCKLEKVEPEKPENFSGKLPFRTSPEVHRNIAHTAKDAGRSINSWLEEAAIKALQESKTDEKKTEEVEIPATMLLQLKKHPELMEQFLDQVTPSLKKSNAVGAIDFLSAVEKVLPGLEAIRSHLRTSDPQTMTKVVSAIEDWIERTKMTKHNQTRQQA</sequence>
<dbReference type="GO" id="GO:0006355">
    <property type="term" value="P:regulation of DNA-templated transcription"/>
    <property type="evidence" value="ECO:0007669"/>
    <property type="project" value="InterPro"/>
</dbReference>
<dbReference type="RefSeq" id="WP_073074026.1">
    <property type="nucleotide sequence ID" value="NZ_MPPI01000028.1"/>
</dbReference>
<dbReference type="InterPro" id="IPR010985">
    <property type="entry name" value="Ribbon_hlx_hlx"/>
</dbReference>
<dbReference type="OrthoDB" id="9793107at2"/>
<name>A0A2T1DAY2_9CYAN</name>
<organism evidence="1 2">
    <name type="scientific">Phormidesmis priestleyi ULC007</name>
    <dbReference type="NCBI Taxonomy" id="1920490"/>
    <lineage>
        <taxon>Bacteria</taxon>
        <taxon>Bacillati</taxon>
        <taxon>Cyanobacteriota</taxon>
        <taxon>Cyanophyceae</taxon>
        <taxon>Leptolyngbyales</taxon>
        <taxon>Leptolyngbyaceae</taxon>
        <taxon>Phormidesmis</taxon>
    </lineage>
</organism>
<dbReference type="InterPro" id="IPR008651">
    <property type="entry name" value="Uncharacterised_HicB"/>
</dbReference>
<evidence type="ECO:0000313" key="1">
    <source>
        <dbReference type="EMBL" id="PSB17603.1"/>
    </source>
</evidence>
<gene>
    <name evidence="1" type="ORF">C7B65_18120</name>
</gene>
<dbReference type="EMBL" id="PVWG01000026">
    <property type="protein sequence ID" value="PSB17603.1"/>
    <property type="molecule type" value="Genomic_DNA"/>
</dbReference>
<dbReference type="Proteomes" id="UP000238634">
    <property type="component" value="Unassembled WGS sequence"/>
</dbReference>
<dbReference type="Pfam" id="PF05534">
    <property type="entry name" value="HicB"/>
    <property type="match status" value="1"/>
</dbReference>
<reference evidence="1 2" key="2">
    <citation type="submission" date="2018-03" db="EMBL/GenBank/DDBJ databases">
        <title>The ancient ancestry and fast evolution of plastids.</title>
        <authorList>
            <person name="Moore K.R."/>
            <person name="Magnabosco C."/>
            <person name="Momper L."/>
            <person name="Gold D.A."/>
            <person name="Bosak T."/>
            <person name="Fournier G.P."/>
        </authorList>
    </citation>
    <scope>NUCLEOTIDE SEQUENCE [LARGE SCALE GENOMIC DNA]</scope>
    <source>
        <strain evidence="1 2">ULC007</strain>
    </source>
</reference>
<dbReference type="AlphaFoldDB" id="A0A2T1DAY2"/>
<evidence type="ECO:0000313" key="2">
    <source>
        <dbReference type="Proteomes" id="UP000238634"/>
    </source>
</evidence>